<evidence type="ECO:0000313" key="4">
    <source>
        <dbReference type="Proteomes" id="UP000299102"/>
    </source>
</evidence>
<dbReference type="OrthoDB" id="7480986at2759"/>
<dbReference type="Proteomes" id="UP000299102">
    <property type="component" value="Unassembled WGS sequence"/>
</dbReference>
<proteinExistence type="predicted"/>
<reference evidence="3 4" key="1">
    <citation type="journal article" date="2019" name="Commun. Biol.">
        <title>The bagworm genome reveals a unique fibroin gene that provides high tensile strength.</title>
        <authorList>
            <person name="Kono N."/>
            <person name="Nakamura H."/>
            <person name="Ohtoshi R."/>
            <person name="Tomita M."/>
            <person name="Numata K."/>
            <person name="Arakawa K."/>
        </authorList>
    </citation>
    <scope>NUCLEOTIDE SEQUENCE [LARGE SCALE GENOMIC DNA]</scope>
</reference>
<dbReference type="STRING" id="151549.A0A4C1VAQ3"/>
<protein>
    <submittedName>
        <fullName evidence="3">Nucleic-acid-binding protein from transposon X-element</fullName>
    </submittedName>
</protein>
<accession>A0A4C1VAQ3</accession>
<dbReference type="InterPro" id="IPR006579">
    <property type="entry name" value="Pre_C2HC_dom"/>
</dbReference>
<feature type="compositionally biased region" description="Polar residues" evidence="1">
    <location>
        <begin position="216"/>
        <end position="228"/>
    </location>
</feature>
<dbReference type="AlphaFoldDB" id="A0A4C1VAQ3"/>
<keyword evidence="4" id="KW-1185">Reference proteome</keyword>
<sequence>MTTLRSGHIIKLMPTDIGTYKAIRDNLIDNSINHYTYKLKSERAYRVVIRGLHATEDTTMIKAELNSKGHEVRQIVNVLHRTTKEKLPLYFVDLEPRTNNKDIFNIKHINHVKVHIEAPYKKKEVLQCKRCQRFGHSKNQCFRPFRCVKCGNEHSTTSCVKPPETEATCANCQGKHPASYKGCIKYMQYKEKIFKTEPKSRQTKQQLHKATQQQQSINENAKPTPRPSTTYSDILKNRQNNFKKQPINATIVEPGPQDNITSLLDTMFNKFQAIMKDMIDNMMDQMIKLITRLAPQRD</sequence>
<comment type="caution">
    <text evidence="3">The sequence shown here is derived from an EMBL/GenBank/DDBJ whole genome shotgun (WGS) entry which is preliminary data.</text>
</comment>
<organism evidence="3 4">
    <name type="scientific">Eumeta variegata</name>
    <name type="common">Bagworm moth</name>
    <name type="synonym">Eumeta japonica</name>
    <dbReference type="NCBI Taxonomy" id="151549"/>
    <lineage>
        <taxon>Eukaryota</taxon>
        <taxon>Metazoa</taxon>
        <taxon>Ecdysozoa</taxon>
        <taxon>Arthropoda</taxon>
        <taxon>Hexapoda</taxon>
        <taxon>Insecta</taxon>
        <taxon>Pterygota</taxon>
        <taxon>Neoptera</taxon>
        <taxon>Endopterygota</taxon>
        <taxon>Lepidoptera</taxon>
        <taxon>Glossata</taxon>
        <taxon>Ditrysia</taxon>
        <taxon>Tineoidea</taxon>
        <taxon>Psychidae</taxon>
        <taxon>Oiketicinae</taxon>
        <taxon>Eumeta</taxon>
    </lineage>
</organism>
<feature type="region of interest" description="Disordered" evidence="1">
    <location>
        <begin position="197"/>
        <end position="228"/>
    </location>
</feature>
<name>A0A4C1VAQ3_EUMVA</name>
<dbReference type="SMART" id="SM00596">
    <property type="entry name" value="PRE_C2HC"/>
    <property type="match status" value="1"/>
</dbReference>
<feature type="domain" description="Pre-C2HC" evidence="2">
    <location>
        <begin position="58"/>
        <end position="126"/>
    </location>
</feature>
<dbReference type="PANTHER" id="PTHR33273:SF2">
    <property type="entry name" value="ENDONUCLEASE_EXONUCLEASE_PHOSPHATASE DOMAIN-CONTAINING PROTEIN"/>
    <property type="match status" value="1"/>
</dbReference>
<evidence type="ECO:0000313" key="3">
    <source>
        <dbReference type="EMBL" id="GBP36218.1"/>
    </source>
</evidence>
<dbReference type="EMBL" id="BGZK01000316">
    <property type="protein sequence ID" value="GBP36218.1"/>
    <property type="molecule type" value="Genomic_DNA"/>
</dbReference>
<evidence type="ECO:0000259" key="2">
    <source>
        <dbReference type="SMART" id="SM00596"/>
    </source>
</evidence>
<dbReference type="PANTHER" id="PTHR33273">
    <property type="entry name" value="DOMAIN-CONTAINING PROTEIN, PUTATIVE-RELATED"/>
    <property type="match status" value="1"/>
</dbReference>
<gene>
    <name evidence="3" type="primary">ORF1</name>
    <name evidence="3" type="ORF">EVAR_85465_1</name>
</gene>
<feature type="compositionally biased region" description="Low complexity" evidence="1">
    <location>
        <begin position="203"/>
        <end position="215"/>
    </location>
</feature>
<dbReference type="Pfam" id="PF07530">
    <property type="entry name" value="PRE_C2HC"/>
    <property type="match status" value="1"/>
</dbReference>
<evidence type="ECO:0000256" key="1">
    <source>
        <dbReference type="SAM" id="MobiDB-lite"/>
    </source>
</evidence>